<reference evidence="2 3" key="1">
    <citation type="submission" date="2019-02" db="EMBL/GenBank/DDBJ databases">
        <title>Opniocepnalus argus genome.</title>
        <authorList>
            <person name="Zhou C."/>
            <person name="Xiao S."/>
        </authorList>
    </citation>
    <scope>NUCLEOTIDE SEQUENCE [LARGE SCALE GENOMIC DNA]</scope>
    <source>
        <strain evidence="2">OARG1902GOOAL</strain>
        <tissue evidence="2">Muscle</tissue>
    </source>
</reference>
<organism evidence="2 3">
    <name type="scientific">Channa argus</name>
    <name type="common">Northern snakehead</name>
    <name type="synonym">Ophicephalus argus</name>
    <dbReference type="NCBI Taxonomy" id="215402"/>
    <lineage>
        <taxon>Eukaryota</taxon>
        <taxon>Metazoa</taxon>
        <taxon>Chordata</taxon>
        <taxon>Craniata</taxon>
        <taxon>Vertebrata</taxon>
        <taxon>Euteleostomi</taxon>
        <taxon>Actinopterygii</taxon>
        <taxon>Neopterygii</taxon>
        <taxon>Teleostei</taxon>
        <taxon>Neoteleostei</taxon>
        <taxon>Acanthomorphata</taxon>
        <taxon>Anabantaria</taxon>
        <taxon>Anabantiformes</taxon>
        <taxon>Channoidei</taxon>
        <taxon>Channidae</taxon>
        <taxon>Channa</taxon>
    </lineage>
</organism>
<reference evidence="3" key="2">
    <citation type="submission" date="2019-02" db="EMBL/GenBank/DDBJ databases">
        <title>Opniocepnalus argus Var Kimnra genome.</title>
        <authorList>
            <person name="Zhou C."/>
            <person name="Xiao S."/>
        </authorList>
    </citation>
    <scope>NUCLEOTIDE SEQUENCE [LARGE SCALE GENOMIC DNA]</scope>
</reference>
<name>A0A6G1PXW6_CHAAH</name>
<accession>A0A6G1PXW6</accession>
<dbReference type="EMBL" id="CM015721">
    <property type="protein sequence ID" value="KAF3695181.1"/>
    <property type="molecule type" value="Genomic_DNA"/>
</dbReference>
<dbReference type="AlphaFoldDB" id="A0A6G1PXW6"/>
<sequence>MFPLGIHTGDNQQAKKLESEKERGTNSWEYVGGSLLLHSQYQDRSWSTCDSLTVQSICLLL</sequence>
<gene>
    <name evidence="2" type="ORF">EXN66_Car010857</name>
</gene>
<feature type="region of interest" description="Disordered" evidence="1">
    <location>
        <begin position="1"/>
        <end position="24"/>
    </location>
</feature>
<dbReference type="Proteomes" id="UP000503349">
    <property type="component" value="Chromosome 10"/>
</dbReference>
<evidence type="ECO:0000313" key="2">
    <source>
        <dbReference type="EMBL" id="KAF3695181.1"/>
    </source>
</evidence>
<feature type="compositionally biased region" description="Basic and acidic residues" evidence="1">
    <location>
        <begin position="13"/>
        <end position="24"/>
    </location>
</feature>
<proteinExistence type="predicted"/>
<keyword evidence="3" id="KW-1185">Reference proteome</keyword>
<protein>
    <submittedName>
        <fullName evidence="2">Uncharacterized protein</fullName>
    </submittedName>
</protein>
<evidence type="ECO:0000313" key="3">
    <source>
        <dbReference type="Proteomes" id="UP000503349"/>
    </source>
</evidence>
<evidence type="ECO:0000256" key="1">
    <source>
        <dbReference type="SAM" id="MobiDB-lite"/>
    </source>
</evidence>